<reference evidence="2 3" key="1">
    <citation type="submission" date="2016-11" db="EMBL/GenBank/DDBJ databases">
        <authorList>
            <person name="Jaros S."/>
            <person name="Januszkiewicz K."/>
            <person name="Wedrychowicz H."/>
        </authorList>
    </citation>
    <scope>NUCLEOTIDE SEQUENCE [LARGE SCALE GENOMIC DNA]</scope>
    <source>
        <strain evidence="2 3">DSM 26991</strain>
    </source>
</reference>
<dbReference type="PROSITE" id="PS51257">
    <property type="entry name" value="PROKAR_LIPOPROTEIN"/>
    <property type="match status" value="1"/>
</dbReference>
<organism evidence="2 3">
    <name type="scientific">Bacteroides luti</name>
    <dbReference type="NCBI Taxonomy" id="1297750"/>
    <lineage>
        <taxon>Bacteria</taxon>
        <taxon>Pseudomonadati</taxon>
        <taxon>Bacteroidota</taxon>
        <taxon>Bacteroidia</taxon>
        <taxon>Bacteroidales</taxon>
        <taxon>Bacteroidaceae</taxon>
        <taxon>Bacteroides</taxon>
    </lineage>
</organism>
<dbReference type="SUPFAM" id="SSF48452">
    <property type="entry name" value="TPR-like"/>
    <property type="match status" value="1"/>
</dbReference>
<proteinExistence type="predicted"/>
<gene>
    <name evidence="2" type="ORF">SAMN05444405_11957</name>
</gene>
<dbReference type="RefSeq" id="WP_073403745.1">
    <property type="nucleotide sequence ID" value="NZ_FQTV01000019.1"/>
</dbReference>
<dbReference type="Proteomes" id="UP000184509">
    <property type="component" value="Unassembled WGS sequence"/>
</dbReference>
<keyword evidence="1" id="KW-0732">Signal</keyword>
<accession>A0A1M5G7F3</accession>
<dbReference type="STRING" id="1297750.SAMN05444405_11957"/>
<dbReference type="EMBL" id="FQTV01000019">
    <property type="protein sequence ID" value="SHF99675.1"/>
    <property type="molecule type" value="Genomic_DNA"/>
</dbReference>
<dbReference type="InterPro" id="IPR011990">
    <property type="entry name" value="TPR-like_helical_dom_sf"/>
</dbReference>
<feature type="signal peptide" evidence="1">
    <location>
        <begin position="1"/>
        <end position="19"/>
    </location>
</feature>
<sequence>MKKILYLFLILSLSIGAVSCQKMESVNTDPNNPVDVPSNMIMAGTEKKIMDYVYDNWFSGRQCLVYSQYWAQRNYTEEDRYQIRESVNNNYFNQLYTCQANLNKVISLNTDAATAPTMASYGNNNNQIAAARILKVWLYQVMTDTWGAIPYSEASKLNEGVYYPKYDGQKDIYTDLIKELTEAVAMIDESDVAFNGGDRIFDGDASKWKKFANSLKCRLAIHVSKVDSNWKKYIAEALTSGVFTSNADNAVYKYSTTAPEQCQFYRGYFEDSRNDFTIAKPFADILKGQADTLNAKTHPWAGVQDPRLPIYTTPRNGQYFGMPYGIPSSSVKSAMRNAAPSWYANPPLCISADFSVPLMTYAELQFILSEYKGFSAAEYEAGVRASIQYWSGLNGTTVDAATLESYISAVTGTVNAETVALQKYIDLYMNGTEAWTEYRRTGYPTQILKPGEYSYVSGGTKLQFTTLSETKGDIISRVKYPTNESTLNKTSFDAAVANLQDKTNNYYSKMFWDVRTTATPHPANK</sequence>
<dbReference type="Gene3D" id="1.25.40.390">
    <property type="match status" value="1"/>
</dbReference>
<keyword evidence="3" id="KW-1185">Reference proteome</keyword>
<dbReference type="InterPro" id="IPR041662">
    <property type="entry name" value="SusD-like_2"/>
</dbReference>
<dbReference type="OrthoDB" id="1109828at2"/>
<name>A0A1M5G7F3_9BACE</name>
<evidence type="ECO:0000313" key="2">
    <source>
        <dbReference type="EMBL" id="SHF99675.1"/>
    </source>
</evidence>
<evidence type="ECO:0000256" key="1">
    <source>
        <dbReference type="SAM" id="SignalP"/>
    </source>
</evidence>
<feature type="chain" id="PRO_5013019521" evidence="1">
    <location>
        <begin position="20"/>
        <end position="525"/>
    </location>
</feature>
<dbReference type="Pfam" id="PF12771">
    <property type="entry name" value="SusD-like_2"/>
    <property type="match status" value="1"/>
</dbReference>
<evidence type="ECO:0000313" key="3">
    <source>
        <dbReference type="Proteomes" id="UP000184509"/>
    </source>
</evidence>
<dbReference type="AlphaFoldDB" id="A0A1M5G7F3"/>
<protein>
    <submittedName>
        <fullName evidence="2">Starch-binding associating with outer membrane</fullName>
    </submittedName>
</protein>